<sequence>MRVARDHPGRVARLVLWLPSGGLDFGEDAFSPLARAVLSTLARVPGLNLIFYRLVFHRHSFIRPWFTSQGFLNPAGRTRLCPSSVDRCATTSPRCCAT</sequence>
<geneLocation type="plasmid" evidence="1 2">
    <name>pDAETH-1</name>
</geneLocation>
<reference evidence="1" key="1">
    <citation type="submission" date="2022-07" db="EMBL/GenBank/DDBJ databases">
        <title>Complete Genome Sequence of the Radioresistant Bacterium Deinococcus aetherius ST0316, Isolated from the Air Dust collected in Lower Stratosphere above Japan.</title>
        <authorList>
            <person name="Satoh K."/>
            <person name="Hagiwara K."/>
            <person name="Katsumata K."/>
            <person name="Kubo A."/>
            <person name="Yokobori S."/>
            <person name="Yamagishi A."/>
            <person name="Oono Y."/>
            <person name="Narumi I."/>
        </authorList>
    </citation>
    <scope>NUCLEOTIDE SEQUENCE</scope>
    <source>
        <strain evidence="1">ST0316</strain>
        <plasmid evidence="1">pDAETH-1</plasmid>
    </source>
</reference>
<keyword evidence="2" id="KW-1185">Reference proteome</keyword>
<dbReference type="InterPro" id="IPR029058">
    <property type="entry name" value="AB_hydrolase_fold"/>
</dbReference>
<proteinExistence type="predicted"/>
<gene>
    <name evidence="1" type="ORF">DAETH_39030</name>
</gene>
<accession>A0ABM8AJG0</accession>
<evidence type="ECO:0000313" key="2">
    <source>
        <dbReference type="Proteomes" id="UP001064971"/>
    </source>
</evidence>
<keyword evidence="1" id="KW-0614">Plasmid</keyword>
<organism evidence="1 2">
    <name type="scientific">Deinococcus aetherius</name>
    <dbReference type="NCBI Taxonomy" id="200252"/>
    <lineage>
        <taxon>Bacteria</taxon>
        <taxon>Thermotogati</taxon>
        <taxon>Deinococcota</taxon>
        <taxon>Deinococci</taxon>
        <taxon>Deinococcales</taxon>
        <taxon>Deinococcaceae</taxon>
        <taxon>Deinococcus</taxon>
    </lineage>
</organism>
<dbReference type="SUPFAM" id="SSF53474">
    <property type="entry name" value="alpha/beta-Hydrolases"/>
    <property type="match status" value="1"/>
</dbReference>
<dbReference type="Proteomes" id="UP001064971">
    <property type="component" value="Plasmid pDAETH-1"/>
</dbReference>
<evidence type="ECO:0000313" key="1">
    <source>
        <dbReference type="EMBL" id="BDP43934.1"/>
    </source>
</evidence>
<name>A0ABM8AJG0_9DEIO</name>
<dbReference type="RefSeq" id="WP_264777767.1">
    <property type="nucleotide sequence ID" value="NZ_AP026561.1"/>
</dbReference>
<dbReference type="Gene3D" id="3.40.50.1820">
    <property type="entry name" value="alpha/beta hydrolase"/>
    <property type="match status" value="1"/>
</dbReference>
<dbReference type="EMBL" id="AP026561">
    <property type="protein sequence ID" value="BDP43934.1"/>
    <property type="molecule type" value="Genomic_DNA"/>
</dbReference>
<protein>
    <submittedName>
        <fullName evidence="1">Uncharacterized protein</fullName>
    </submittedName>
</protein>